<comment type="caution">
    <text evidence="2">The sequence shown here is derived from an EMBL/GenBank/DDBJ whole genome shotgun (WGS) entry which is preliminary data.</text>
</comment>
<dbReference type="OrthoDB" id="5324692at2759"/>
<feature type="region of interest" description="Disordered" evidence="1">
    <location>
        <begin position="175"/>
        <end position="244"/>
    </location>
</feature>
<protein>
    <submittedName>
        <fullName evidence="2">Uncharacterized protein</fullName>
    </submittedName>
</protein>
<dbReference type="STRING" id="2060905.A0A2B7X6W8"/>
<feature type="region of interest" description="Disordered" evidence="1">
    <location>
        <begin position="65"/>
        <end position="156"/>
    </location>
</feature>
<keyword evidence="3" id="KW-1185">Reference proteome</keyword>
<feature type="compositionally biased region" description="Polar residues" evidence="1">
    <location>
        <begin position="65"/>
        <end position="101"/>
    </location>
</feature>
<accession>A0A2B7X6W8</accession>
<reference evidence="2 3" key="1">
    <citation type="submission" date="2017-10" db="EMBL/GenBank/DDBJ databases">
        <title>Comparative genomics in systemic dimorphic fungi from Ajellomycetaceae.</title>
        <authorList>
            <person name="Munoz J.F."/>
            <person name="Mcewen J.G."/>
            <person name="Clay O.K."/>
            <person name="Cuomo C.A."/>
        </authorList>
    </citation>
    <scope>NUCLEOTIDE SEQUENCE [LARGE SCALE GENOMIC DNA]</scope>
    <source>
        <strain evidence="2 3">UAMH130</strain>
    </source>
</reference>
<feature type="compositionally biased region" description="Basic and acidic residues" evidence="1">
    <location>
        <begin position="214"/>
        <end position="233"/>
    </location>
</feature>
<organism evidence="2 3">
    <name type="scientific">Blastomyces parvus</name>
    <dbReference type="NCBI Taxonomy" id="2060905"/>
    <lineage>
        <taxon>Eukaryota</taxon>
        <taxon>Fungi</taxon>
        <taxon>Dikarya</taxon>
        <taxon>Ascomycota</taxon>
        <taxon>Pezizomycotina</taxon>
        <taxon>Eurotiomycetes</taxon>
        <taxon>Eurotiomycetidae</taxon>
        <taxon>Onygenales</taxon>
        <taxon>Ajellomycetaceae</taxon>
        <taxon>Blastomyces</taxon>
    </lineage>
</organism>
<feature type="compositionally biased region" description="Polar residues" evidence="1">
    <location>
        <begin position="376"/>
        <end position="393"/>
    </location>
</feature>
<proteinExistence type="predicted"/>
<dbReference type="EMBL" id="PDNC01000037">
    <property type="protein sequence ID" value="PGH04620.1"/>
    <property type="molecule type" value="Genomic_DNA"/>
</dbReference>
<evidence type="ECO:0000313" key="2">
    <source>
        <dbReference type="EMBL" id="PGH04620.1"/>
    </source>
</evidence>
<feature type="compositionally biased region" description="Polar residues" evidence="1">
    <location>
        <begin position="329"/>
        <end position="344"/>
    </location>
</feature>
<name>A0A2B7X6W8_9EURO</name>
<feature type="compositionally biased region" description="Basic and acidic residues" evidence="1">
    <location>
        <begin position="175"/>
        <end position="192"/>
    </location>
</feature>
<evidence type="ECO:0000256" key="1">
    <source>
        <dbReference type="SAM" id="MobiDB-lite"/>
    </source>
</evidence>
<dbReference type="Proteomes" id="UP000224080">
    <property type="component" value="Unassembled WGS sequence"/>
</dbReference>
<feature type="compositionally biased region" description="Polar residues" evidence="1">
    <location>
        <begin position="282"/>
        <end position="314"/>
    </location>
</feature>
<dbReference type="AlphaFoldDB" id="A0A2B7X6W8"/>
<evidence type="ECO:0000313" key="3">
    <source>
        <dbReference type="Proteomes" id="UP000224080"/>
    </source>
</evidence>
<feature type="compositionally biased region" description="Polar residues" evidence="1">
    <location>
        <begin position="108"/>
        <end position="119"/>
    </location>
</feature>
<sequence>MSSTVSLGRTWPPSPSVEDECESLSREILDLSVLDAMLNNDTKIPKGTVDQYPFILPSNLVTPCSTPSETCGSPINPNDGSKPSNGNIGLTTAQSPPSTACASDRQHGSNATGPNNVPSEANGPSGIPEVPQPHGWPASYPQDSLQQKPGLSRHFSEGDEKLGLHAATVRRAEYCCDDETRPPHRGSDDSETPKNTVPVKTKKKVNFQLPEDSPDGRLPRQETEPALKHEPSRRSSLYYEDEPPMDNYDPAFITYRQDYTYLAHPQPLKVNCNYGAPRSRVSDSGSPVISPLNLTSRSPSQSPRRHTPSPSGSRLSPLARAALDKTKTVLPTTNNDSRATTNSPPVRRRGPFFSPPLLPSGYEVVIRRGGDKQSKRNSVPPMTQSHLLSRSRSSTVPSQVVVVRRHQAPAAPPPVVALAPCPRSIPMAGHQDWYTIKGMTHLDICPGCMNQIGGSRFRDLFIPSLPRDRNAKVRCSLSQPWARLAWVQTMKLQLNHLELLQRITLPPPGSRPCSGRNPSVQSWYRLADPDTGRNITDFNACSACFRNLQILMPSLRDAFHTGPLVQERICDLRIDSPRFVRYLDLLDEAATRSYSAPRCQLDLREFVRYARRKSTIRDCPRDHFAAGPWHYIPELPEFTICEDCYDDVVYDRSHTGIGKMVSRTPQMVPGRRDQQYTCQLYSPRMRTVFREAVQHGDFKYLATIALRRHEAEITFRERKRALLHDVARGYDRDAELRWNAEDWRRSE</sequence>
<gene>
    <name evidence="2" type="ORF">GX51_03453</name>
</gene>
<feature type="region of interest" description="Disordered" evidence="1">
    <location>
        <begin position="277"/>
        <end position="355"/>
    </location>
</feature>
<feature type="region of interest" description="Disordered" evidence="1">
    <location>
        <begin position="369"/>
        <end position="393"/>
    </location>
</feature>